<name>A0ABV7PWI8_9ACTN</name>
<dbReference type="InterPro" id="IPR000866">
    <property type="entry name" value="AhpC/TSA"/>
</dbReference>
<evidence type="ECO:0000313" key="14">
    <source>
        <dbReference type="EMBL" id="MFC3491846.1"/>
    </source>
</evidence>
<evidence type="ECO:0000256" key="12">
    <source>
        <dbReference type="ARBA" id="ARBA00049091"/>
    </source>
</evidence>
<dbReference type="CDD" id="cd03017">
    <property type="entry name" value="PRX_BCP"/>
    <property type="match status" value="1"/>
</dbReference>
<dbReference type="PANTHER" id="PTHR42801">
    <property type="entry name" value="THIOREDOXIN-DEPENDENT PEROXIDE REDUCTASE"/>
    <property type="match status" value="1"/>
</dbReference>
<keyword evidence="4 14" id="KW-0575">Peroxidase</keyword>
<accession>A0ABV7PWI8</accession>
<evidence type="ECO:0000256" key="6">
    <source>
        <dbReference type="ARBA" id="ARBA00023002"/>
    </source>
</evidence>
<dbReference type="PANTHER" id="PTHR42801:SF4">
    <property type="entry name" value="AHPC_TSA FAMILY PROTEIN"/>
    <property type="match status" value="1"/>
</dbReference>
<gene>
    <name evidence="14" type="primary">bcp</name>
    <name evidence="14" type="ORF">ACFO8M_05010</name>
</gene>
<dbReference type="PROSITE" id="PS51352">
    <property type="entry name" value="THIOREDOXIN_2"/>
    <property type="match status" value="1"/>
</dbReference>
<dbReference type="EMBL" id="JBHRWO010000005">
    <property type="protein sequence ID" value="MFC3491846.1"/>
    <property type="molecule type" value="Genomic_DNA"/>
</dbReference>
<dbReference type="InterPro" id="IPR050924">
    <property type="entry name" value="Peroxiredoxin_BCP/PrxQ"/>
</dbReference>
<reference evidence="15" key="1">
    <citation type="journal article" date="2019" name="Int. J. Syst. Evol. Microbiol.">
        <title>The Global Catalogue of Microorganisms (GCM) 10K type strain sequencing project: providing services to taxonomists for standard genome sequencing and annotation.</title>
        <authorList>
            <consortium name="The Broad Institute Genomics Platform"/>
            <consortium name="The Broad Institute Genome Sequencing Center for Infectious Disease"/>
            <person name="Wu L."/>
            <person name="Ma J."/>
        </authorList>
    </citation>
    <scope>NUCLEOTIDE SEQUENCE [LARGE SCALE GENOMIC DNA]</scope>
    <source>
        <strain evidence="15">CGMCC 4.7396</strain>
    </source>
</reference>
<feature type="domain" description="Thioredoxin" evidence="13">
    <location>
        <begin position="5"/>
        <end position="158"/>
    </location>
</feature>
<dbReference type="InterPro" id="IPR013766">
    <property type="entry name" value="Thioredoxin_domain"/>
</dbReference>
<keyword evidence="7" id="KW-1015">Disulfide bond</keyword>
<keyword evidence="15" id="KW-1185">Reference proteome</keyword>
<sequence>MNVRLQPGETAPDFTLTTDTGDPVTLSSLQGRKVILFAYPKAMTPGCTKEACDFRDSLTGLQTAGYAVLGISPDAPEALAKFVERDGLTFPLLSDPEHKVLEEYGAWGEKKNYGRTILGVIRSTFVIDEKGDVELAQYNVKATGHVARLKKQLGLLEE</sequence>
<proteinExistence type="inferred from homology"/>
<evidence type="ECO:0000256" key="2">
    <source>
        <dbReference type="ARBA" id="ARBA00011245"/>
    </source>
</evidence>
<dbReference type="InterPro" id="IPR024706">
    <property type="entry name" value="Peroxiredoxin_AhpC-typ"/>
</dbReference>
<dbReference type="Proteomes" id="UP001595712">
    <property type="component" value="Unassembled WGS sequence"/>
</dbReference>
<keyword evidence="6 14" id="KW-0560">Oxidoreductase</keyword>
<organism evidence="14 15">
    <name type="scientific">Glycomyces rhizosphaerae</name>
    <dbReference type="NCBI Taxonomy" id="2054422"/>
    <lineage>
        <taxon>Bacteria</taxon>
        <taxon>Bacillati</taxon>
        <taxon>Actinomycetota</taxon>
        <taxon>Actinomycetes</taxon>
        <taxon>Glycomycetales</taxon>
        <taxon>Glycomycetaceae</taxon>
        <taxon>Glycomyces</taxon>
    </lineage>
</organism>
<comment type="similarity">
    <text evidence="10">Belongs to the peroxiredoxin family. BCP/PrxQ subfamily.</text>
</comment>
<comment type="function">
    <text evidence="1">Thiol-specific peroxidase that catalyzes the reduction of hydrogen peroxide and organic hydroperoxides to water and alcohols, respectively. Plays a role in cell protection against oxidative stress by detoxifying peroxides and as sensor of hydrogen peroxide-mediated signaling events.</text>
</comment>
<dbReference type="Gene3D" id="3.40.30.10">
    <property type="entry name" value="Glutaredoxin"/>
    <property type="match status" value="1"/>
</dbReference>
<evidence type="ECO:0000256" key="8">
    <source>
        <dbReference type="ARBA" id="ARBA00023284"/>
    </source>
</evidence>
<comment type="catalytic activity">
    <reaction evidence="12">
        <text>a hydroperoxide + [thioredoxin]-dithiol = an alcohol + [thioredoxin]-disulfide + H2O</text>
        <dbReference type="Rhea" id="RHEA:62620"/>
        <dbReference type="Rhea" id="RHEA-COMP:10698"/>
        <dbReference type="Rhea" id="RHEA-COMP:10700"/>
        <dbReference type="ChEBI" id="CHEBI:15377"/>
        <dbReference type="ChEBI" id="CHEBI:29950"/>
        <dbReference type="ChEBI" id="CHEBI:30879"/>
        <dbReference type="ChEBI" id="CHEBI:35924"/>
        <dbReference type="ChEBI" id="CHEBI:50058"/>
        <dbReference type="EC" id="1.11.1.24"/>
    </reaction>
</comment>
<dbReference type="RefSeq" id="WP_387971401.1">
    <property type="nucleotide sequence ID" value="NZ_JBHRWO010000005.1"/>
</dbReference>
<dbReference type="PIRSF" id="PIRSF000239">
    <property type="entry name" value="AHPC"/>
    <property type="match status" value="1"/>
</dbReference>
<evidence type="ECO:0000256" key="1">
    <source>
        <dbReference type="ARBA" id="ARBA00003330"/>
    </source>
</evidence>
<evidence type="ECO:0000259" key="13">
    <source>
        <dbReference type="PROSITE" id="PS51352"/>
    </source>
</evidence>
<dbReference type="NCBIfam" id="NF006960">
    <property type="entry name" value="PRK09437.1"/>
    <property type="match status" value="1"/>
</dbReference>
<dbReference type="SUPFAM" id="SSF52833">
    <property type="entry name" value="Thioredoxin-like"/>
    <property type="match status" value="1"/>
</dbReference>
<comment type="subunit">
    <text evidence="2">Monomer.</text>
</comment>
<evidence type="ECO:0000256" key="7">
    <source>
        <dbReference type="ARBA" id="ARBA00023157"/>
    </source>
</evidence>
<comment type="caution">
    <text evidence="14">The sequence shown here is derived from an EMBL/GenBank/DDBJ whole genome shotgun (WGS) entry which is preliminary data.</text>
</comment>
<keyword evidence="5" id="KW-0049">Antioxidant</keyword>
<dbReference type="EC" id="1.11.1.24" evidence="3"/>
<protein>
    <recommendedName>
        <fullName evidence="3">thioredoxin-dependent peroxiredoxin</fullName>
        <ecNumber evidence="3">1.11.1.24</ecNumber>
    </recommendedName>
    <alternativeName>
        <fullName evidence="11">Bacterioferritin comigratory protein</fullName>
    </alternativeName>
    <alternativeName>
        <fullName evidence="9">Thioredoxin peroxidase</fullName>
    </alternativeName>
</protein>
<evidence type="ECO:0000256" key="10">
    <source>
        <dbReference type="ARBA" id="ARBA00038489"/>
    </source>
</evidence>
<evidence type="ECO:0000256" key="4">
    <source>
        <dbReference type="ARBA" id="ARBA00022559"/>
    </source>
</evidence>
<evidence type="ECO:0000256" key="9">
    <source>
        <dbReference type="ARBA" id="ARBA00032824"/>
    </source>
</evidence>
<dbReference type="GO" id="GO:0140824">
    <property type="term" value="F:thioredoxin-dependent peroxiredoxin activity"/>
    <property type="evidence" value="ECO:0007669"/>
    <property type="project" value="UniProtKB-EC"/>
</dbReference>
<evidence type="ECO:0000256" key="11">
    <source>
        <dbReference type="ARBA" id="ARBA00041373"/>
    </source>
</evidence>
<keyword evidence="8" id="KW-0676">Redox-active center</keyword>
<dbReference type="Pfam" id="PF00578">
    <property type="entry name" value="AhpC-TSA"/>
    <property type="match status" value="1"/>
</dbReference>
<evidence type="ECO:0000256" key="3">
    <source>
        <dbReference type="ARBA" id="ARBA00013017"/>
    </source>
</evidence>
<evidence type="ECO:0000256" key="5">
    <source>
        <dbReference type="ARBA" id="ARBA00022862"/>
    </source>
</evidence>
<dbReference type="InterPro" id="IPR036249">
    <property type="entry name" value="Thioredoxin-like_sf"/>
</dbReference>
<evidence type="ECO:0000313" key="15">
    <source>
        <dbReference type="Proteomes" id="UP001595712"/>
    </source>
</evidence>